<dbReference type="SUPFAM" id="SSF48371">
    <property type="entry name" value="ARM repeat"/>
    <property type="match status" value="1"/>
</dbReference>
<dbReference type="SMART" id="SM00185">
    <property type="entry name" value="ARM"/>
    <property type="match status" value="7"/>
</dbReference>
<dbReference type="GO" id="GO:0061608">
    <property type="term" value="F:nuclear import signal receptor activity"/>
    <property type="evidence" value="ECO:0007669"/>
    <property type="project" value="InterPro"/>
</dbReference>
<evidence type="ECO:0000256" key="4">
    <source>
        <dbReference type="ARBA" id="ARBA00022927"/>
    </source>
</evidence>
<reference evidence="7" key="1">
    <citation type="submission" date="2022-08" db="EMBL/GenBank/DDBJ databases">
        <title>Novel sulphate-reducing endosymbionts in the free-living metamonad Anaeramoeba.</title>
        <authorList>
            <person name="Jerlstrom-Hultqvist J."/>
            <person name="Cepicka I."/>
            <person name="Gallot-Lavallee L."/>
            <person name="Salas-Leiva D."/>
            <person name="Curtis B.A."/>
            <person name="Zahonova K."/>
            <person name="Pipaliya S."/>
            <person name="Dacks J."/>
            <person name="Roger A.J."/>
        </authorList>
    </citation>
    <scope>NUCLEOTIDE SEQUENCE</scope>
    <source>
        <strain evidence="7">Busselton2</strain>
    </source>
</reference>
<dbReference type="InterPro" id="IPR016024">
    <property type="entry name" value="ARM-type_fold"/>
</dbReference>
<comment type="similarity">
    <text evidence="1 5">Belongs to the importin alpha family.</text>
</comment>
<dbReference type="PIRSF" id="PIRSF005673">
    <property type="entry name" value="Importin_alpha"/>
    <property type="match status" value="1"/>
</dbReference>
<evidence type="ECO:0000313" key="8">
    <source>
        <dbReference type="Proteomes" id="UP001146793"/>
    </source>
</evidence>
<dbReference type="GO" id="GO:0006606">
    <property type="term" value="P:protein import into nucleus"/>
    <property type="evidence" value="ECO:0007669"/>
    <property type="project" value="InterPro"/>
</dbReference>
<protein>
    <recommendedName>
        <fullName evidence="5">Importin subunit alpha</fullName>
    </recommendedName>
</protein>
<dbReference type="InterPro" id="IPR000225">
    <property type="entry name" value="Armadillo"/>
</dbReference>
<dbReference type="Proteomes" id="UP001146793">
    <property type="component" value="Unassembled WGS sequence"/>
</dbReference>
<dbReference type="Pfam" id="PF16186">
    <property type="entry name" value="Arm_3"/>
    <property type="match status" value="1"/>
</dbReference>
<feature type="repeat" description="ARM" evidence="6">
    <location>
        <begin position="245"/>
        <end position="279"/>
    </location>
</feature>
<keyword evidence="3" id="KW-0677">Repeat</keyword>
<dbReference type="InterPro" id="IPR011989">
    <property type="entry name" value="ARM-like"/>
</dbReference>
<evidence type="ECO:0000256" key="5">
    <source>
        <dbReference type="PIRNR" id="PIRNR005673"/>
    </source>
</evidence>
<evidence type="ECO:0000256" key="1">
    <source>
        <dbReference type="ARBA" id="ARBA00010394"/>
    </source>
</evidence>
<dbReference type="Gene3D" id="1.25.10.10">
    <property type="entry name" value="Leucine-rich Repeat Variant"/>
    <property type="match status" value="1"/>
</dbReference>
<dbReference type="EMBL" id="JANTQA010000070">
    <property type="protein sequence ID" value="KAJ3425995.1"/>
    <property type="molecule type" value="Genomic_DNA"/>
</dbReference>
<keyword evidence="4 5" id="KW-0653">Protein transport</keyword>
<dbReference type="Pfam" id="PF00514">
    <property type="entry name" value="Arm"/>
    <property type="match status" value="4"/>
</dbReference>
<gene>
    <name evidence="7" type="ORF">M0812_28442</name>
</gene>
<evidence type="ECO:0000256" key="3">
    <source>
        <dbReference type="ARBA" id="ARBA00022737"/>
    </source>
</evidence>
<dbReference type="AlphaFoldDB" id="A0AAV7YCZ2"/>
<evidence type="ECO:0000256" key="2">
    <source>
        <dbReference type="ARBA" id="ARBA00022448"/>
    </source>
</evidence>
<dbReference type="InterPro" id="IPR024931">
    <property type="entry name" value="Importin_alpha"/>
</dbReference>
<keyword evidence="2 5" id="KW-0813">Transport</keyword>
<feature type="repeat" description="ARM" evidence="6">
    <location>
        <begin position="116"/>
        <end position="144"/>
    </location>
</feature>
<dbReference type="InterPro" id="IPR032413">
    <property type="entry name" value="Arm_3"/>
</dbReference>
<dbReference type="PANTHER" id="PTHR23316">
    <property type="entry name" value="IMPORTIN ALPHA"/>
    <property type="match status" value="1"/>
</dbReference>
<name>A0AAV7YCZ2_9EUKA</name>
<accession>A0AAV7YCZ2</accession>
<evidence type="ECO:0000256" key="6">
    <source>
        <dbReference type="PROSITE-ProRule" id="PRU00259"/>
    </source>
</evidence>
<evidence type="ECO:0000313" key="7">
    <source>
        <dbReference type="EMBL" id="KAJ3425995.1"/>
    </source>
</evidence>
<proteinExistence type="inferred from homology"/>
<organism evidence="7 8">
    <name type="scientific">Anaeramoeba flamelloides</name>
    <dbReference type="NCBI Taxonomy" id="1746091"/>
    <lineage>
        <taxon>Eukaryota</taxon>
        <taxon>Metamonada</taxon>
        <taxon>Anaeramoebidae</taxon>
        <taxon>Anaeramoeba</taxon>
    </lineage>
</organism>
<dbReference type="PROSITE" id="PS50176">
    <property type="entry name" value="ARM_REPEAT"/>
    <property type="match status" value="2"/>
</dbReference>
<sequence length="464" mass="52561">MNLRVRSIEQLIKRVDLSCEADEIDILPPKTKIHELVKTLFSNDPETIRKTTKLIRIMLSKEKELPIQEFIDTGAVPQIVSFLTGTSGDTLLESIWILTNICSGSSSQCRYVVNLGVVPILVQLLQSNDLEIFTQSCWVLGNIAGDNVEFRDLLLEQPVIDSVIDHFKNTQSSEHQKCIEIAAWLFSNLCRGKPSPEFYKVKKIINFLAPYITVEVTKTTIDATWCFCYLSNDSEKQINAILDVGILPTFVEMLSFDKPQIQTPALRVLGNIATGNEQQTQKLLETKLLEKMGGMLENKKISLLKESVWLISNITAGTGNQIQQVIDSGIIPKIIKLMKSQNNSIRHEACWVISNGIYGGSKIQLKYFIDQGCLEAFCRLLHSNHAKILQIGLESIERILRYGKDVFQDENPYLEELETYEGVDSLERLQSHENTKIYQLARNILGNYFIDDEDLSDEVGEDQL</sequence>
<dbReference type="GO" id="GO:0005737">
    <property type="term" value="C:cytoplasm"/>
    <property type="evidence" value="ECO:0007669"/>
    <property type="project" value="InterPro"/>
</dbReference>
<comment type="caution">
    <text evidence="7">The sequence shown here is derived from an EMBL/GenBank/DDBJ whole genome shotgun (WGS) entry which is preliminary data.</text>
</comment>